<feature type="compositionally biased region" description="Basic and acidic residues" evidence="1">
    <location>
        <begin position="33"/>
        <end position="44"/>
    </location>
</feature>
<evidence type="ECO:0000313" key="2">
    <source>
        <dbReference type="EMBL" id="CAB4005482.1"/>
    </source>
</evidence>
<feature type="region of interest" description="Disordered" evidence="1">
    <location>
        <begin position="1"/>
        <end position="59"/>
    </location>
</feature>
<feature type="compositionally biased region" description="Polar residues" evidence="1">
    <location>
        <begin position="132"/>
        <end position="141"/>
    </location>
</feature>
<feature type="region of interest" description="Disordered" evidence="1">
    <location>
        <begin position="196"/>
        <end position="224"/>
    </location>
</feature>
<reference evidence="2" key="1">
    <citation type="submission" date="2020-04" db="EMBL/GenBank/DDBJ databases">
        <authorList>
            <person name="Alioto T."/>
            <person name="Alioto T."/>
            <person name="Gomez Garrido J."/>
        </authorList>
    </citation>
    <scope>NUCLEOTIDE SEQUENCE</scope>
    <source>
        <strain evidence="2">A484AB</strain>
    </source>
</reference>
<gene>
    <name evidence="2" type="ORF">PACLA_8A015494</name>
</gene>
<dbReference type="AlphaFoldDB" id="A0A7D9EDC9"/>
<proteinExistence type="predicted"/>
<feature type="compositionally biased region" description="Polar residues" evidence="1">
    <location>
        <begin position="46"/>
        <end position="59"/>
    </location>
</feature>
<accession>A0A7D9EDC9</accession>
<feature type="non-terminal residue" evidence="2">
    <location>
        <position position="341"/>
    </location>
</feature>
<keyword evidence="3" id="KW-1185">Reference proteome</keyword>
<dbReference type="EMBL" id="CACRXK020005216">
    <property type="protein sequence ID" value="CAB4005482.1"/>
    <property type="molecule type" value="Genomic_DNA"/>
</dbReference>
<dbReference type="OrthoDB" id="10068017at2759"/>
<organism evidence="2 3">
    <name type="scientific">Paramuricea clavata</name>
    <name type="common">Red gorgonian</name>
    <name type="synonym">Violescent sea-whip</name>
    <dbReference type="NCBI Taxonomy" id="317549"/>
    <lineage>
        <taxon>Eukaryota</taxon>
        <taxon>Metazoa</taxon>
        <taxon>Cnidaria</taxon>
        <taxon>Anthozoa</taxon>
        <taxon>Octocorallia</taxon>
        <taxon>Malacalcyonacea</taxon>
        <taxon>Plexauridae</taxon>
        <taxon>Paramuricea</taxon>
    </lineage>
</organism>
<protein>
    <submittedName>
        <fullName evidence="2">Uncharacterized protein</fullName>
    </submittedName>
</protein>
<evidence type="ECO:0000313" key="3">
    <source>
        <dbReference type="Proteomes" id="UP001152795"/>
    </source>
</evidence>
<evidence type="ECO:0000256" key="1">
    <source>
        <dbReference type="SAM" id="MobiDB-lite"/>
    </source>
</evidence>
<feature type="compositionally biased region" description="Basic residues" evidence="1">
    <location>
        <begin position="144"/>
        <end position="154"/>
    </location>
</feature>
<feature type="compositionally biased region" description="Polar residues" evidence="1">
    <location>
        <begin position="1"/>
        <end position="14"/>
    </location>
</feature>
<feature type="compositionally biased region" description="Acidic residues" evidence="1">
    <location>
        <begin position="119"/>
        <end position="131"/>
    </location>
</feature>
<sequence length="341" mass="37907">MDNSYTETDNTPSEIPNVLTEHSIQDETGESGENFHSHSGHDSSDPESQPDINSTAQNSLDVLSKLACKNISELPELNSDPVEGINEGEIENETHRRVCDFADDDGSDKMSSEAIAAEFFEEYVCNEDEQSTEPSQGPSDQHSVRKSGRSRRPRQISPAASERSHVTKRPRTSALPKTIRAKKKVDDPFKCDLCGSQHITDPSRRGNRPKTSAHAPSPRHKLDPESGRMLTLCNACGLSFNRPKAPRHRAVCDQEAKRSYLEEARQFAASLAEGLEEPDASRLYCPQYKTSACACLQKYIIAEGNIDESRQRAQQLLSLLKQSQILSKKKCYNGDETENLS</sequence>
<feature type="region of interest" description="Disordered" evidence="1">
    <location>
        <begin position="73"/>
        <end position="181"/>
    </location>
</feature>
<comment type="caution">
    <text evidence="2">The sequence shown here is derived from an EMBL/GenBank/DDBJ whole genome shotgun (WGS) entry which is preliminary data.</text>
</comment>
<name>A0A7D9EDC9_PARCT</name>
<dbReference type="Proteomes" id="UP001152795">
    <property type="component" value="Unassembled WGS sequence"/>
</dbReference>